<dbReference type="RefSeq" id="WP_241034495.1">
    <property type="nucleotide sequence ID" value="NZ_BAAAJF010000034.1"/>
</dbReference>
<dbReference type="EMBL" id="JAKXMK010000002">
    <property type="protein sequence ID" value="MCH6164292.1"/>
    <property type="molecule type" value="Genomic_DNA"/>
</dbReference>
<keyword evidence="6" id="KW-0411">Iron-sulfur</keyword>
<evidence type="ECO:0000313" key="8">
    <source>
        <dbReference type="EMBL" id="MCH6164292.1"/>
    </source>
</evidence>
<name>A0ABS9T6Y6_9PSEU</name>
<reference evidence="8 9" key="1">
    <citation type="submission" date="2022-03" db="EMBL/GenBank/DDBJ databases">
        <title>Pseudonocardia alaer sp. nov., a novel actinomycete isolated from reed forest soil.</title>
        <authorList>
            <person name="Wang L."/>
        </authorList>
    </citation>
    <scope>NUCLEOTIDE SEQUENCE [LARGE SCALE GENOMIC DNA]</scope>
    <source>
        <strain evidence="8 9">Y-16303</strain>
        <plasmid evidence="8">unnamed</plasmid>
    </source>
</reference>
<dbReference type="PANTHER" id="PTHR36923:SF3">
    <property type="entry name" value="FERREDOXIN"/>
    <property type="match status" value="1"/>
</dbReference>
<evidence type="ECO:0000256" key="7">
    <source>
        <dbReference type="ARBA" id="ARBA00023291"/>
    </source>
</evidence>
<keyword evidence="4" id="KW-0249">Electron transport</keyword>
<comment type="caution">
    <text evidence="8">The sequence shown here is derived from an EMBL/GenBank/DDBJ whole genome shotgun (WGS) entry which is preliminary data.</text>
</comment>
<keyword evidence="8" id="KW-0614">Plasmid</keyword>
<evidence type="ECO:0000256" key="5">
    <source>
        <dbReference type="ARBA" id="ARBA00023004"/>
    </source>
</evidence>
<geneLocation type="plasmid" evidence="8">
    <name>unnamed</name>
</geneLocation>
<evidence type="ECO:0000256" key="1">
    <source>
        <dbReference type="ARBA" id="ARBA00001927"/>
    </source>
</evidence>
<dbReference type="SUPFAM" id="SSF54862">
    <property type="entry name" value="4Fe-4S ferredoxins"/>
    <property type="match status" value="1"/>
</dbReference>
<dbReference type="PANTHER" id="PTHR36923">
    <property type="entry name" value="FERREDOXIN"/>
    <property type="match status" value="1"/>
</dbReference>
<proteinExistence type="predicted"/>
<dbReference type="InterPro" id="IPR051269">
    <property type="entry name" value="Fe-S_cluster_ET"/>
</dbReference>
<keyword evidence="5" id="KW-0408">Iron</keyword>
<evidence type="ECO:0000256" key="2">
    <source>
        <dbReference type="ARBA" id="ARBA00022448"/>
    </source>
</evidence>
<evidence type="ECO:0000256" key="3">
    <source>
        <dbReference type="ARBA" id="ARBA00022723"/>
    </source>
</evidence>
<keyword evidence="3" id="KW-0479">Metal-binding</keyword>
<comment type="cofactor">
    <cofactor evidence="1">
        <name>[3Fe-4S] cluster</name>
        <dbReference type="ChEBI" id="CHEBI:21137"/>
    </cofactor>
</comment>
<keyword evidence="7" id="KW-0003">3Fe-4S</keyword>
<dbReference type="Gene3D" id="3.30.70.20">
    <property type="match status" value="1"/>
</dbReference>
<sequence>MRDDTRLGLDVDPIMCRGHGLCAELLPEQVLLDEWGYPHLASREVPPSLRAQARAAASACPTLALRLRRLDGQNRTS</sequence>
<organism evidence="8 9">
    <name type="scientific">Pseudonocardia alaniniphila</name>
    <dbReference type="NCBI Taxonomy" id="75291"/>
    <lineage>
        <taxon>Bacteria</taxon>
        <taxon>Bacillati</taxon>
        <taxon>Actinomycetota</taxon>
        <taxon>Actinomycetes</taxon>
        <taxon>Pseudonocardiales</taxon>
        <taxon>Pseudonocardiaceae</taxon>
        <taxon>Pseudonocardia</taxon>
    </lineage>
</organism>
<evidence type="ECO:0000313" key="9">
    <source>
        <dbReference type="Proteomes" id="UP001299970"/>
    </source>
</evidence>
<accession>A0ABS9T6Y6</accession>
<gene>
    <name evidence="8" type="ORF">MMF94_01250</name>
</gene>
<keyword evidence="9" id="KW-1185">Reference proteome</keyword>
<keyword evidence="2" id="KW-0813">Transport</keyword>
<dbReference type="Proteomes" id="UP001299970">
    <property type="component" value="Unassembled WGS sequence"/>
</dbReference>
<evidence type="ECO:0000256" key="4">
    <source>
        <dbReference type="ARBA" id="ARBA00022982"/>
    </source>
</evidence>
<dbReference type="Pfam" id="PF13459">
    <property type="entry name" value="Fer4_15"/>
    <property type="match status" value="1"/>
</dbReference>
<evidence type="ECO:0000256" key="6">
    <source>
        <dbReference type="ARBA" id="ARBA00023014"/>
    </source>
</evidence>
<protein>
    <submittedName>
        <fullName evidence="8">Ferredoxin</fullName>
    </submittedName>
</protein>